<dbReference type="AlphaFoldDB" id="A0A182J904"/>
<feature type="domain" description="Headcase middle" evidence="2">
    <location>
        <begin position="13"/>
        <end position="45"/>
    </location>
</feature>
<protein>
    <submittedName>
        <fullName evidence="3">Headcase domain-containing protein</fullName>
    </submittedName>
</protein>
<accession>A0A182J904</accession>
<evidence type="ECO:0000313" key="3">
    <source>
        <dbReference type="EnsemblMetazoa" id="AATE013654-PA.1"/>
    </source>
</evidence>
<dbReference type="VEuPathDB" id="VectorBase:AATE013654"/>
<proteinExistence type="predicted"/>
<dbReference type="InterPro" id="IPR031947">
    <property type="entry name" value="Headcase_mid"/>
</dbReference>
<evidence type="ECO:0000256" key="1">
    <source>
        <dbReference type="SAM" id="MobiDB-lite"/>
    </source>
</evidence>
<organism evidence="3">
    <name type="scientific">Anopheles atroparvus</name>
    <name type="common">European mosquito</name>
    <dbReference type="NCBI Taxonomy" id="41427"/>
    <lineage>
        <taxon>Eukaryota</taxon>
        <taxon>Metazoa</taxon>
        <taxon>Ecdysozoa</taxon>
        <taxon>Arthropoda</taxon>
        <taxon>Hexapoda</taxon>
        <taxon>Insecta</taxon>
        <taxon>Pterygota</taxon>
        <taxon>Neoptera</taxon>
        <taxon>Endopterygota</taxon>
        <taxon>Diptera</taxon>
        <taxon>Nematocera</taxon>
        <taxon>Culicoidea</taxon>
        <taxon>Culicidae</taxon>
        <taxon>Anophelinae</taxon>
        <taxon>Anopheles</taxon>
    </lineage>
</organism>
<evidence type="ECO:0000259" key="2">
    <source>
        <dbReference type="Pfam" id="PF16002"/>
    </source>
</evidence>
<sequence length="238" mass="25764">MSTKSSTVSDIATSGANGIFSRRLDFSSFNVLPRQRINSYSIKLTGSDFGTKYVQPQRPLPADVFNHFAAYYPLSSPRGLLAEADVILAFSSLGGLSVVGFHLLEEILLTVVFATVDEFFRLNRADTLRPYQTTPSRGGVKLMKQVGVGGGGHLCSKGGTPKDTAVVALVHRQAEIQPRRLHALLNVSQSRDTRREVQSSTNQSSLAILRKGGVENRATEVGENTNEKGGATARSDIR</sequence>
<reference evidence="3" key="1">
    <citation type="submission" date="2022-08" db="UniProtKB">
        <authorList>
            <consortium name="EnsemblMetazoa"/>
        </authorList>
    </citation>
    <scope>IDENTIFICATION</scope>
    <source>
        <strain evidence="3">EBRO</strain>
    </source>
</reference>
<dbReference type="EnsemblMetazoa" id="AATE013654-RA">
    <property type="protein sequence ID" value="AATE013654-PA.1"/>
    <property type="gene ID" value="AATE013654"/>
</dbReference>
<dbReference type="Pfam" id="PF16002">
    <property type="entry name" value="Headcase"/>
    <property type="match status" value="1"/>
</dbReference>
<name>A0A182J904_ANOAO</name>
<feature type="region of interest" description="Disordered" evidence="1">
    <location>
        <begin position="190"/>
        <end position="238"/>
    </location>
</feature>